<feature type="region of interest" description="Disordered" evidence="1">
    <location>
        <begin position="138"/>
        <end position="196"/>
    </location>
</feature>
<reference evidence="3" key="1">
    <citation type="journal article" date="2019" name="Int. J. Syst. Evol. Microbiol.">
        <title>The Global Catalogue of Microorganisms (GCM) 10K type strain sequencing project: providing services to taxonomists for standard genome sequencing and annotation.</title>
        <authorList>
            <consortium name="The Broad Institute Genomics Platform"/>
            <consortium name="The Broad Institute Genome Sequencing Center for Infectious Disease"/>
            <person name="Wu L."/>
            <person name="Ma J."/>
        </authorList>
    </citation>
    <scope>NUCLEOTIDE SEQUENCE [LARGE SCALE GENOMIC DNA]</scope>
    <source>
        <strain evidence="3">KCTC 52094</strain>
    </source>
</reference>
<evidence type="ECO:0000256" key="1">
    <source>
        <dbReference type="SAM" id="MobiDB-lite"/>
    </source>
</evidence>
<gene>
    <name evidence="2" type="ORF">ACFOD4_18910</name>
</gene>
<dbReference type="EMBL" id="JBHRTN010000019">
    <property type="protein sequence ID" value="MFC3127143.1"/>
    <property type="molecule type" value="Genomic_DNA"/>
</dbReference>
<keyword evidence="3" id="KW-1185">Reference proteome</keyword>
<comment type="caution">
    <text evidence="2">The sequence shown here is derived from an EMBL/GenBank/DDBJ whole genome shotgun (WGS) entry which is preliminary data.</text>
</comment>
<evidence type="ECO:0000313" key="3">
    <source>
        <dbReference type="Proteomes" id="UP001595593"/>
    </source>
</evidence>
<name>A0ABV7G358_9PROT</name>
<dbReference type="Proteomes" id="UP001595593">
    <property type="component" value="Unassembled WGS sequence"/>
</dbReference>
<sequence>MPGQENAPLTLRRAIGNLLRLAEADLRDAQVLAENDATSNALMLVGSAAAWMGRVLTVSATGRYEAEDNSAPDLPGSGPMAVRLRGIAEESAPQPRLLEDGSLRRAPASKGVCGTIERGRTLLLELCRKLDVDLQSRRPAGRTALRQDEPSEGGSSREVASSKGTRRPDSTASPRERPRDAPPRTPAEQPRRVPGLTSKTFWDLMNRWKVPDDRALGLLGKGRGLTAEGRQPRFKLSPAEADMLLALQNIDASLTALAQEPCRWVATPLPAAPFRRSKPLDWMIRRGLVGVRELSQHLLQATLAASVRLE</sequence>
<protein>
    <submittedName>
        <fullName evidence="2">Uncharacterized protein</fullName>
    </submittedName>
</protein>
<dbReference type="RefSeq" id="WP_379598957.1">
    <property type="nucleotide sequence ID" value="NZ_JBHRTN010000019.1"/>
</dbReference>
<evidence type="ECO:0000313" key="2">
    <source>
        <dbReference type="EMBL" id="MFC3127143.1"/>
    </source>
</evidence>
<proteinExistence type="predicted"/>
<feature type="compositionally biased region" description="Basic and acidic residues" evidence="1">
    <location>
        <begin position="166"/>
        <end position="182"/>
    </location>
</feature>
<organism evidence="2 3">
    <name type="scientific">Teichococcus globiformis</name>
    <dbReference type="NCBI Taxonomy" id="2307229"/>
    <lineage>
        <taxon>Bacteria</taxon>
        <taxon>Pseudomonadati</taxon>
        <taxon>Pseudomonadota</taxon>
        <taxon>Alphaproteobacteria</taxon>
        <taxon>Acetobacterales</taxon>
        <taxon>Roseomonadaceae</taxon>
        <taxon>Roseomonas</taxon>
    </lineage>
</organism>
<accession>A0ABV7G358</accession>